<dbReference type="PANTHER" id="PTHR47256:SF1">
    <property type="entry name" value="ZN(II)2CYS6 TRANSCRIPTION FACTOR (EUROFUNG)"/>
    <property type="match status" value="1"/>
</dbReference>
<accession>A0AAV9X099</accession>
<dbReference type="Pfam" id="PF04082">
    <property type="entry name" value="Fungal_trans"/>
    <property type="match status" value="1"/>
</dbReference>
<gene>
    <name evidence="3" type="ORF">TWF694_002940</name>
</gene>
<name>A0AAV9X099_9PEZI</name>
<keyword evidence="1" id="KW-0539">Nucleus</keyword>
<dbReference type="AlphaFoldDB" id="A0AAV9X099"/>
<comment type="caution">
    <text evidence="3">The sequence shown here is derived from an EMBL/GenBank/DDBJ whole genome shotgun (WGS) entry which is preliminary data.</text>
</comment>
<dbReference type="CDD" id="cd12148">
    <property type="entry name" value="fungal_TF_MHR"/>
    <property type="match status" value="1"/>
</dbReference>
<reference evidence="3 4" key="1">
    <citation type="submission" date="2019-10" db="EMBL/GenBank/DDBJ databases">
        <authorList>
            <person name="Palmer J.M."/>
        </authorList>
    </citation>
    <scope>NUCLEOTIDE SEQUENCE [LARGE SCALE GENOMIC DNA]</scope>
    <source>
        <strain evidence="3 4">TWF694</strain>
    </source>
</reference>
<organism evidence="3 4">
    <name type="scientific">Orbilia ellipsospora</name>
    <dbReference type="NCBI Taxonomy" id="2528407"/>
    <lineage>
        <taxon>Eukaryota</taxon>
        <taxon>Fungi</taxon>
        <taxon>Dikarya</taxon>
        <taxon>Ascomycota</taxon>
        <taxon>Pezizomycotina</taxon>
        <taxon>Orbiliomycetes</taxon>
        <taxon>Orbiliales</taxon>
        <taxon>Orbiliaceae</taxon>
        <taxon>Orbilia</taxon>
    </lineage>
</organism>
<proteinExistence type="predicted"/>
<evidence type="ECO:0000313" key="3">
    <source>
        <dbReference type="EMBL" id="KAK6531771.1"/>
    </source>
</evidence>
<dbReference type="PANTHER" id="PTHR47256">
    <property type="entry name" value="ZN(II)2CYS6 TRANSCRIPTION FACTOR (EUROFUNG)-RELATED"/>
    <property type="match status" value="1"/>
</dbReference>
<dbReference type="InterPro" id="IPR053187">
    <property type="entry name" value="Notoamide_regulator"/>
</dbReference>
<evidence type="ECO:0000256" key="1">
    <source>
        <dbReference type="ARBA" id="ARBA00023242"/>
    </source>
</evidence>
<evidence type="ECO:0000259" key="2">
    <source>
        <dbReference type="Pfam" id="PF04082"/>
    </source>
</evidence>
<dbReference type="InterPro" id="IPR007219">
    <property type="entry name" value="XnlR_reg_dom"/>
</dbReference>
<dbReference type="GO" id="GO:0008270">
    <property type="term" value="F:zinc ion binding"/>
    <property type="evidence" value="ECO:0007669"/>
    <property type="project" value="InterPro"/>
</dbReference>
<dbReference type="Proteomes" id="UP001365542">
    <property type="component" value="Unassembled WGS sequence"/>
</dbReference>
<dbReference type="EMBL" id="JAVHJO010000012">
    <property type="protein sequence ID" value="KAK6531771.1"/>
    <property type="molecule type" value="Genomic_DNA"/>
</dbReference>
<dbReference type="GO" id="GO:0006351">
    <property type="term" value="P:DNA-templated transcription"/>
    <property type="evidence" value="ECO:0007669"/>
    <property type="project" value="InterPro"/>
</dbReference>
<sequence>MKALRSGVSLEDILVFIREDDNAVLPARDITPEPVTTDLTLLANAAVEAPGQTVCAQMSLDIVDDRPFVDLSASFWTTVTDDDEFVSHLISSWIAWDSLSCHYTDVDIFVEAMKQKDQLFCSSLLVNSVLATACHFSSRLTLRSDIQNPNSFCYRFLKEAISLWHEEFERPKPTTVQAGMMLCQILACNGSDQLAWMMFQTTVSLFEKLRDDVSGPFSRHYQGKHKAGREDVDIKIEQTIYVTEWAVFRLSSLFAMTFKYRPRVSIPNTRHPSVSRQDVQNKEEAVQVNSSGSGIAVLPTWRPYPYTQPLEPCLASQSVEAASQLCVIIYEFTLLITTDIESLQPITIKEKLQLYERLQRWKESLPTGLRMDDNIAPYFAWAK</sequence>
<feature type="domain" description="Xylanolytic transcriptional activator regulatory" evidence="2">
    <location>
        <begin position="121"/>
        <end position="362"/>
    </location>
</feature>
<dbReference type="GO" id="GO:0003677">
    <property type="term" value="F:DNA binding"/>
    <property type="evidence" value="ECO:0007669"/>
    <property type="project" value="InterPro"/>
</dbReference>
<evidence type="ECO:0000313" key="4">
    <source>
        <dbReference type="Proteomes" id="UP001365542"/>
    </source>
</evidence>
<protein>
    <recommendedName>
        <fullName evidence="2">Xylanolytic transcriptional activator regulatory domain-containing protein</fullName>
    </recommendedName>
</protein>
<keyword evidence="4" id="KW-1185">Reference proteome</keyword>